<evidence type="ECO:0000313" key="1">
    <source>
        <dbReference type="EMBL" id="USW57830.1"/>
    </source>
</evidence>
<keyword evidence="2" id="KW-1185">Reference proteome</keyword>
<sequence length="60" mass="7393">MDMAYVLYSYLEDLEMKEYEEFVDRYPSFWTENQRMLKRVLYGYLGCEVTDDYRSSHEPS</sequence>
<dbReference type="AlphaFoldDB" id="A0A9Q9AZ86"/>
<evidence type="ECO:0000313" key="2">
    <source>
        <dbReference type="Proteomes" id="UP001056384"/>
    </source>
</evidence>
<dbReference type="EMBL" id="CP099427">
    <property type="protein sequence ID" value="USW57830.1"/>
    <property type="molecule type" value="Genomic_DNA"/>
</dbReference>
<dbReference type="Proteomes" id="UP001056384">
    <property type="component" value="Chromosome 10"/>
</dbReference>
<proteinExistence type="predicted"/>
<organism evidence="1 2">
    <name type="scientific">Septoria linicola</name>
    <dbReference type="NCBI Taxonomy" id="215465"/>
    <lineage>
        <taxon>Eukaryota</taxon>
        <taxon>Fungi</taxon>
        <taxon>Dikarya</taxon>
        <taxon>Ascomycota</taxon>
        <taxon>Pezizomycotina</taxon>
        <taxon>Dothideomycetes</taxon>
        <taxon>Dothideomycetidae</taxon>
        <taxon>Mycosphaerellales</taxon>
        <taxon>Mycosphaerellaceae</taxon>
        <taxon>Septoria</taxon>
    </lineage>
</organism>
<gene>
    <name evidence="1" type="ORF">Slin15195_G111490</name>
</gene>
<accession>A0A9Q9AZ86</accession>
<name>A0A9Q9AZ86_9PEZI</name>
<protein>
    <submittedName>
        <fullName evidence="1">Uncharacterized protein</fullName>
    </submittedName>
</protein>
<reference evidence="1" key="1">
    <citation type="submission" date="2022-06" db="EMBL/GenBank/DDBJ databases">
        <title>Complete genome sequences of two strains of the flax pathogen Septoria linicola.</title>
        <authorList>
            <person name="Lapalu N."/>
            <person name="Simon A."/>
            <person name="Demenou B."/>
            <person name="Paumier D."/>
            <person name="Guillot M.-P."/>
            <person name="Gout L."/>
            <person name="Valade R."/>
        </authorList>
    </citation>
    <scope>NUCLEOTIDE SEQUENCE</scope>
    <source>
        <strain evidence="1">SE15195</strain>
    </source>
</reference>